<dbReference type="SUPFAM" id="SSF50494">
    <property type="entry name" value="Trypsin-like serine proteases"/>
    <property type="match status" value="1"/>
</dbReference>
<protein>
    <recommendedName>
        <fullName evidence="3">Peptidase S1 domain-containing protein</fullName>
    </recommendedName>
</protein>
<dbReference type="GO" id="GO:0004252">
    <property type="term" value="F:serine-type endopeptidase activity"/>
    <property type="evidence" value="ECO:0007669"/>
    <property type="project" value="InterPro"/>
</dbReference>
<organism evidence="4 5">
    <name type="scientific">Myripristis murdjan</name>
    <name type="common">pinecone soldierfish</name>
    <dbReference type="NCBI Taxonomy" id="586833"/>
    <lineage>
        <taxon>Eukaryota</taxon>
        <taxon>Metazoa</taxon>
        <taxon>Chordata</taxon>
        <taxon>Craniata</taxon>
        <taxon>Vertebrata</taxon>
        <taxon>Euteleostomi</taxon>
        <taxon>Actinopterygii</taxon>
        <taxon>Neopterygii</taxon>
        <taxon>Teleostei</taxon>
        <taxon>Neoteleostei</taxon>
        <taxon>Acanthomorphata</taxon>
        <taxon>Holocentriformes</taxon>
        <taxon>Holocentridae</taxon>
        <taxon>Myripristis</taxon>
    </lineage>
</organism>
<dbReference type="Ensembl" id="ENSMMDT00005026176.1">
    <property type="protein sequence ID" value="ENSMMDP00005025633.1"/>
    <property type="gene ID" value="ENSMMDG00005012284.1"/>
</dbReference>
<sequence>MLTGLKTFSVLCLSFPDSGSLHLKEAEVSLVDRADCNTSYNGRITEDMLCAGATEAGVDVCHGDSGGPLVSQKAGVWWLIGDSSWGDQCTVRNKPGVYGNTFCYSIGSLLKFT</sequence>
<name>A0A667YGR5_9TELE</name>
<dbReference type="GO" id="GO:0006508">
    <property type="term" value="P:proteolysis"/>
    <property type="evidence" value="ECO:0007669"/>
    <property type="project" value="InterPro"/>
</dbReference>
<evidence type="ECO:0000313" key="5">
    <source>
        <dbReference type="Proteomes" id="UP000472263"/>
    </source>
</evidence>
<dbReference type="Pfam" id="PF00089">
    <property type="entry name" value="Trypsin"/>
    <property type="match status" value="1"/>
</dbReference>
<evidence type="ECO:0000256" key="1">
    <source>
        <dbReference type="ARBA" id="ARBA00023157"/>
    </source>
</evidence>
<feature type="domain" description="Peptidase S1" evidence="3">
    <location>
        <begin position="1"/>
        <end position="113"/>
    </location>
</feature>
<reference evidence="4" key="3">
    <citation type="submission" date="2025-09" db="UniProtKB">
        <authorList>
            <consortium name="Ensembl"/>
        </authorList>
    </citation>
    <scope>IDENTIFICATION</scope>
</reference>
<dbReference type="FunFam" id="2.40.10.10:FF:000002">
    <property type="entry name" value="Transmembrane protease serine"/>
    <property type="match status" value="1"/>
</dbReference>
<comment type="similarity">
    <text evidence="2">Belongs to the peptidase S1 family. CLIP subfamily.</text>
</comment>
<accession>A0A667YGR5</accession>
<dbReference type="PANTHER" id="PTHR24252:SF24">
    <property type="entry name" value="TRANSMEMBRANE PROTEASE SERINE 2-LIKE ISOFORM X1"/>
    <property type="match status" value="1"/>
</dbReference>
<dbReference type="InterPro" id="IPR001254">
    <property type="entry name" value="Trypsin_dom"/>
</dbReference>
<dbReference type="InterPro" id="IPR009003">
    <property type="entry name" value="Peptidase_S1_PA"/>
</dbReference>
<keyword evidence="1" id="KW-1015">Disulfide bond</keyword>
<evidence type="ECO:0000259" key="3">
    <source>
        <dbReference type="PROSITE" id="PS50240"/>
    </source>
</evidence>
<dbReference type="InterPro" id="IPR033116">
    <property type="entry name" value="TRYPSIN_SER"/>
</dbReference>
<evidence type="ECO:0000313" key="4">
    <source>
        <dbReference type="Ensembl" id="ENSMMDP00005025633.1"/>
    </source>
</evidence>
<dbReference type="AlphaFoldDB" id="A0A667YGR5"/>
<dbReference type="InterPro" id="IPR043504">
    <property type="entry name" value="Peptidase_S1_PA_chymotrypsin"/>
</dbReference>
<dbReference type="GeneTree" id="ENSGT00940000155207"/>
<dbReference type="InParanoid" id="A0A667YGR5"/>
<evidence type="ECO:0000256" key="2">
    <source>
        <dbReference type="ARBA" id="ARBA00024195"/>
    </source>
</evidence>
<dbReference type="PROSITE" id="PS50240">
    <property type="entry name" value="TRYPSIN_DOM"/>
    <property type="match status" value="1"/>
</dbReference>
<dbReference type="Proteomes" id="UP000472263">
    <property type="component" value="Chromosome 13"/>
</dbReference>
<reference evidence="4" key="2">
    <citation type="submission" date="2025-08" db="UniProtKB">
        <authorList>
            <consortium name="Ensembl"/>
        </authorList>
    </citation>
    <scope>IDENTIFICATION</scope>
</reference>
<dbReference type="PROSITE" id="PS00135">
    <property type="entry name" value="TRYPSIN_SER"/>
    <property type="match status" value="1"/>
</dbReference>
<keyword evidence="5" id="KW-1185">Reference proteome</keyword>
<reference evidence="4" key="1">
    <citation type="submission" date="2019-06" db="EMBL/GenBank/DDBJ databases">
        <authorList>
            <consortium name="Wellcome Sanger Institute Data Sharing"/>
        </authorList>
    </citation>
    <scope>NUCLEOTIDE SEQUENCE [LARGE SCALE GENOMIC DNA]</scope>
</reference>
<dbReference type="PANTHER" id="PTHR24252">
    <property type="entry name" value="ACROSIN-RELATED"/>
    <property type="match status" value="1"/>
</dbReference>
<dbReference type="Gene3D" id="2.40.10.10">
    <property type="entry name" value="Trypsin-like serine proteases"/>
    <property type="match status" value="1"/>
</dbReference>
<proteinExistence type="inferred from homology"/>